<dbReference type="InterPro" id="IPR033394">
    <property type="entry name" value="Svf1-like_C"/>
</dbReference>
<comment type="caution">
    <text evidence="7">The sequence shown here is derived from an EMBL/GenBank/DDBJ whole genome shotgun (WGS) entry which is preliminary data.</text>
</comment>
<dbReference type="PANTHER" id="PTHR47107:SF1">
    <property type="entry name" value="CERAMIDE-BINDING PROTEIN SVF1-RELATED"/>
    <property type="match status" value="1"/>
</dbReference>
<dbReference type="GO" id="GO:0006979">
    <property type="term" value="P:response to oxidative stress"/>
    <property type="evidence" value="ECO:0007669"/>
    <property type="project" value="InterPro"/>
</dbReference>
<comment type="similarity">
    <text evidence="2">Belongs to the SVF1 family.</text>
</comment>
<gene>
    <name evidence="7" type="ORF">D9615_004403</name>
</gene>
<dbReference type="GO" id="GO:0005737">
    <property type="term" value="C:cytoplasm"/>
    <property type="evidence" value="ECO:0007669"/>
    <property type="project" value="UniProtKB-SubCell"/>
</dbReference>
<dbReference type="Pfam" id="PF08622">
    <property type="entry name" value="Svf1"/>
    <property type="match status" value="1"/>
</dbReference>
<evidence type="ECO:0008006" key="9">
    <source>
        <dbReference type="Google" id="ProtNLM"/>
    </source>
</evidence>
<name>A0A8H5HF77_9AGAR</name>
<evidence type="ECO:0000256" key="1">
    <source>
        <dbReference type="ARBA" id="ARBA00004496"/>
    </source>
</evidence>
<evidence type="ECO:0000259" key="6">
    <source>
        <dbReference type="Pfam" id="PF17187"/>
    </source>
</evidence>
<accession>A0A8H5HF77</accession>
<feature type="region of interest" description="Disordered" evidence="4">
    <location>
        <begin position="73"/>
        <end position="96"/>
    </location>
</feature>
<dbReference type="PANTHER" id="PTHR47107">
    <property type="entry name" value="SVF1-LIKE PROTEIN YDR222W-RELATED"/>
    <property type="match status" value="1"/>
</dbReference>
<dbReference type="Proteomes" id="UP000565441">
    <property type="component" value="Unassembled WGS sequence"/>
</dbReference>
<evidence type="ECO:0000256" key="2">
    <source>
        <dbReference type="ARBA" id="ARBA00009069"/>
    </source>
</evidence>
<feature type="domain" description="Svf1-like C-terminal" evidence="6">
    <location>
        <begin position="541"/>
        <end position="742"/>
    </location>
</feature>
<organism evidence="7 8">
    <name type="scientific">Tricholomella constricta</name>
    <dbReference type="NCBI Taxonomy" id="117010"/>
    <lineage>
        <taxon>Eukaryota</taxon>
        <taxon>Fungi</taxon>
        <taxon>Dikarya</taxon>
        <taxon>Basidiomycota</taxon>
        <taxon>Agaricomycotina</taxon>
        <taxon>Agaricomycetes</taxon>
        <taxon>Agaricomycetidae</taxon>
        <taxon>Agaricales</taxon>
        <taxon>Tricholomatineae</taxon>
        <taxon>Lyophyllaceae</taxon>
        <taxon>Tricholomella</taxon>
    </lineage>
</organism>
<evidence type="ECO:0000313" key="8">
    <source>
        <dbReference type="Proteomes" id="UP000565441"/>
    </source>
</evidence>
<dbReference type="OrthoDB" id="2590239at2759"/>
<dbReference type="AlphaFoldDB" id="A0A8H5HF77"/>
<dbReference type="EMBL" id="JAACJP010000009">
    <property type="protein sequence ID" value="KAF5382172.1"/>
    <property type="molecule type" value="Genomic_DNA"/>
</dbReference>
<keyword evidence="8" id="KW-1185">Reference proteome</keyword>
<keyword evidence="3" id="KW-0963">Cytoplasm</keyword>
<evidence type="ECO:0000313" key="7">
    <source>
        <dbReference type="EMBL" id="KAF5382172.1"/>
    </source>
</evidence>
<proteinExistence type="inferred from homology"/>
<sequence>MLRSILCDASRMLESLCEVTGVHSFVLAVDPSDPSDMGFLGGSVVGREFWRGMRGGGEAGAKTFKAHCLREMESQPTPPFGREEGPSTRASSVSAKPAPARFLKNDLYESVRKALRSVSGVRTAEMKWTNPERLDVYGVRLVGWPASIPAQNPSTLKAGQNKTLLECLENGTMRFEKLFPDPGTADYTENYNLDEGRMPNETEDDDDFSWAYDADAGEPSLNTMQEPNPTQSTEHPNVYPYIHAPSICSHTMPGSSWNPDISNRPHNLSNRIEQAPSRKRLRSDADQRAMPFATKMYVFMSGGRSRDSGPRRHLNARSFPEIHLRTSAPVDPTAPNLHPVSEAFKDNELFGELEPRDTEWLCAGGFITETQTFYIAADDGKFLMCQVIHSAVGLWYPTIQFVFKYFDPQTKETIWKSINVNNFVTPPPGLDKRSSKADEFSITFKHTPGSDHPESYTIRANLGTDLQLSFEIARPASIPGWKVGKGPKGGYTYFGPDPAKAEGYAIHRFWPHFRATGHMIHKGKAASYQGPGMMVHAIQGMRPNLLAASWNFGNFQSEQHGGVSAIQMEFKTCDSHGQKGPGSGGVWVNVGSLVVGGKLVAVTAETKWPDEEPLNDGVVSRTTHLNAVLDPDTSYKQPRQILFEWQAPSILLESPGTVKAKLEVDVGDLENPKGLIEKVDVLAEIPYVVRMAVNYVAGTKPYIYQWCNPTTLSITGPDSVVPGLSKGLEVSGVLFNEASFIS</sequence>
<dbReference type="Pfam" id="PF17187">
    <property type="entry name" value="Svf1_C"/>
    <property type="match status" value="1"/>
</dbReference>
<evidence type="ECO:0000256" key="3">
    <source>
        <dbReference type="ARBA" id="ARBA00022490"/>
    </source>
</evidence>
<protein>
    <recommendedName>
        <fullName evidence="9">Survival factor 1</fullName>
    </recommendedName>
</protein>
<reference evidence="7 8" key="1">
    <citation type="journal article" date="2020" name="ISME J.">
        <title>Uncovering the hidden diversity of litter-decomposition mechanisms in mushroom-forming fungi.</title>
        <authorList>
            <person name="Floudas D."/>
            <person name="Bentzer J."/>
            <person name="Ahren D."/>
            <person name="Johansson T."/>
            <person name="Persson P."/>
            <person name="Tunlid A."/>
        </authorList>
    </citation>
    <scope>NUCLEOTIDE SEQUENCE [LARGE SCALE GENOMIC DNA]</scope>
    <source>
        <strain evidence="7 8">CBS 661.87</strain>
    </source>
</reference>
<evidence type="ECO:0000259" key="5">
    <source>
        <dbReference type="Pfam" id="PF08622"/>
    </source>
</evidence>
<evidence type="ECO:0000256" key="4">
    <source>
        <dbReference type="SAM" id="MobiDB-lite"/>
    </source>
</evidence>
<comment type="subcellular location">
    <subcellularLocation>
        <location evidence="1">Cytoplasm</location>
    </subcellularLocation>
</comment>
<dbReference type="InterPro" id="IPR051385">
    <property type="entry name" value="Ceramide-binding_SVF1"/>
</dbReference>
<dbReference type="InterPro" id="IPR013931">
    <property type="entry name" value="Svf1-like_N"/>
</dbReference>
<dbReference type="SUPFAM" id="SSF159245">
    <property type="entry name" value="AttH-like"/>
    <property type="match status" value="1"/>
</dbReference>
<feature type="domain" description="Svf1-like N-terminal" evidence="5">
    <location>
        <begin position="368"/>
        <end position="539"/>
    </location>
</feature>